<reference evidence="2 3" key="1">
    <citation type="submission" date="2014-04" db="EMBL/GenBank/DDBJ databases">
        <authorList>
            <consortium name="DOE Joint Genome Institute"/>
            <person name="Kuo A."/>
            <person name="Kohler A."/>
            <person name="Costa M.D."/>
            <person name="Nagy L.G."/>
            <person name="Floudas D."/>
            <person name="Copeland A."/>
            <person name="Barry K.W."/>
            <person name="Cichocki N."/>
            <person name="Veneault-Fourrey C."/>
            <person name="LaButti K."/>
            <person name="Lindquist E.A."/>
            <person name="Lipzen A."/>
            <person name="Lundell T."/>
            <person name="Morin E."/>
            <person name="Murat C."/>
            <person name="Sun H."/>
            <person name="Tunlid A."/>
            <person name="Henrissat B."/>
            <person name="Grigoriev I.V."/>
            <person name="Hibbett D.S."/>
            <person name="Martin F."/>
            <person name="Nordberg H.P."/>
            <person name="Cantor M.N."/>
            <person name="Hua S.X."/>
        </authorList>
    </citation>
    <scope>NUCLEOTIDE SEQUENCE [LARGE SCALE GENOMIC DNA]</scope>
    <source>
        <strain evidence="2 3">441</strain>
    </source>
</reference>
<feature type="region of interest" description="Disordered" evidence="1">
    <location>
        <begin position="40"/>
        <end position="93"/>
    </location>
</feature>
<dbReference type="AlphaFoldDB" id="A0A0C9XW32"/>
<name>A0A0C9XW32_9AGAM</name>
<proteinExistence type="predicted"/>
<dbReference type="Proteomes" id="UP000054018">
    <property type="component" value="Unassembled WGS sequence"/>
</dbReference>
<protein>
    <submittedName>
        <fullName evidence="2">Uncharacterized protein</fullName>
    </submittedName>
</protein>
<accession>A0A0C9XW32</accession>
<organism evidence="2 3">
    <name type="scientific">Pisolithus microcarpus 441</name>
    <dbReference type="NCBI Taxonomy" id="765257"/>
    <lineage>
        <taxon>Eukaryota</taxon>
        <taxon>Fungi</taxon>
        <taxon>Dikarya</taxon>
        <taxon>Basidiomycota</taxon>
        <taxon>Agaricomycotina</taxon>
        <taxon>Agaricomycetes</taxon>
        <taxon>Agaricomycetidae</taxon>
        <taxon>Boletales</taxon>
        <taxon>Sclerodermatineae</taxon>
        <taxon>Pisolithaceae</taxon>
        <taxon>Pisolithus</taxon>
    </lineage>
</organism>
<sequence length="153" mass="17215">MDIFELDAGSAARDEIPREALGRTLQARLDFWALAQGPDRLAEQVPPPPSSFGPTQPLTCSRVNPKTSQERLSSSRVPMSPLRSRSFKPSPSRIPRLITASQRFETGLAFEVMASIHLRCPSRYLQTTSQYLQVRLSTFEPLRDRSEPPSSRF</sequence>
<gene>
    <name evidence="2" type="ORF">PISMIDRAFT_15657</name>
</gene>
<dbReference type="EMBL" id="KN833850">
    <property type="protein sequence ID" value="KIK16640.1"/>
    <property type="molecule type" value="Genomic_DNA"/>
</dbReference>
<dbReference type="HOGENOM" id="CLU_1714022_0_0_1"/>
<evidence type="ECO:0000313" key="2">
    <source>
        <dbReference type="EMBL" id="KIK16640.1"/>
    </source>
</evidence>
<reference evidence="3" key="2">
    <citation type="submission" date="2015-01" db="EMBL/GenBank/DDBJ databases">
        <title>Evolutionary Origins and Diversification of the Mycorrhizal Mutualists.</title>
        <authorList>
            <consortium name="DOE Joint Genome Institute"/>
            <consortium name="Mycorrhizal Genomics Consortium"/>
            <person name="Kohler A."/>
            <person name="Kuo A."/>
            <person name="Nagy L.G."/>
            <person name="Floudas D."/>
            <person name="Copeland A."/>
            <person name="Barry K.W."/>
            <person name="Cichocki N."/>
            <person name="Veneault-Fourrey C."/>
            <person name="LaButti K."/>
            <person name="Lindquist E.A."/>
            <person name="Lipzen A."/>
            <person name="Lundell T."/>
            <person name="Morin E."/>
            <person name="Murat C."/>
            <person name="Riley R."/>
            <person name="Ohm R."/>
            <person name="Sun H."/>
            <person name="Tunlid A."/>
            <person name="Henrissat B."/>
            <person name="Grigoriev I.V."/>
            <person name="Hibbett D.S."/>
            <person name="Martin F."/>
        </authorList>
    </citation>
    <scope>NUCLEOTIDE SEQUENCE [LARGE SCALE GENOMIC DNA]</scope>
    <source>
        <strain evidence="3">441</strain>
    </source>
</reference>
<feature type="compositionally biased region" description="Polar residues" evidence="1">
    <location>
        <begin position="52"/>
        <end position="77"/>
    </location>
</feature>
<keyword evidence="3" id="KW-1185">Reference proteome</keyword>
<evidence type="ECO:0000313" key="3">
    <source>
        <dbReference type="Proteomes" id="UP000054018"/>
    </source>
</evidence>
<evidence type="ECO:0000256" key="1">
    <source>
        <dbReference type="SAM" id="MobiDB-lite"/>
    </source>
</evidence>